<evidence type="ECO:0000259" key="6">
    <source>
        <dbReference type="PROSITE" id="PS51012"/>
    </source>
</evidence>
<feature type="domain" description="ABC transmembrane type-2" evidence="6">
    <location>
        <begin position="23"/>
        <end position="251"/>
    </location>
</feature>
<dbReference type="PANTHER" id="PTHR43229">
    <property type="entry name" value="NODULATION PROTEIN J"/>
    <property type="match status" value="1"/>
</dbReference>
<dbReference type="EMBL" id="RCOS01000082">
    <property type="protein sequence ID" value="RSN74961.1"/>
    <property type="molecule type" value="Genomic_DNA"/>
</dbReference>
<dbReference type="Pfam" id="PF01061">
    <property type="entry name" value="ABC2_membrane"/>
    <property type="match status" value="1"/>
</dbReference>
<dbReference type="InterPro" id="IPR051784">
    <property type="entry name" value="Nod_factor_ABC_transporter"/>
</dbReference>
<feature type="transmembrane region" description="Helical" evidence="5">
    <location>
        <begin position="114"/>
        <end position="133"/>
    </location>
</feature>
<dbReference type="EMBL" id="RXII01000013">
    <property type="protein sequence ID" value="RZN63512.1"/>
    <property type="molecule type" value="Genomic_DNA"/>
</dbReference>
<feature type="transmembrane region" description="Helical" evidence="5">
    <location>
        <begin position="139"/>
        <end position="163"/>
    </location>
</feature>
<dbReference type="PRINTS" id="PR00164">
    <property type="entry name" value="ABC2TRNSPORT"/>
</dbReference>
<dbReference type="GO" id="GO:0043190">
    <property type="term" value="C:ATP-binding cassette (ABC) transporter complex"/>
    <property type="evidence" value="ECO:0007669"/>
    <property type="project" value="InterPro"/>
</dbReference>
<keyword evidence="3 5" id="KW-1133">Transmembrane helix</keyword>
<evidence type="ECO:0000256" key="2">
    <source>
        <dbReference type="ARBA" id="ARBA00022692"/>
    </source>
</evidence>
<evidence type="ECO:0000313" key="8">
    <source>
        <dbReference type="EMBL" id="RZN63512.1"/>
    </source>
</evidence>
<evidence type="ECO:0000256" key="4">
    <source>
        <dbReference type="ARBA" id="ARBA00023136"/>
    </source>
</evidence>
<evidence type="ECO:0000313" key="10">
    <source>
        <dbReference type="Proteomes" id="UP000316217"/>
    </source>
</evidence>
<accession>A0A429GMH0</accession>
<dbReference type="PIRSF" id="PIRSF006648">
    <property type="entry name" value="DrrB"/>
    <property type="match status" value="1"/>
</dbReference>
<keyword evidence="4 5" id="KW-0472">Membrane</keyword>
<keyword evidence="9" id="KW-1185">Reference proteome</keyword>
<comment type="caution">
    <text evidence="7">The sequence shown here is derived from an EMBL/GenBank/DDBJ whole genome shotgun (WGS) entry which is preliminary data.</text>
</comment>
<evidence type="ECO:0000256" key="1">
    <source>
        <dbReference type="ARBA" id="ARBA00004141"/>
    </source>
</evidence>
<dbReference type="PROSITE" id="PS51012">
    <property type="entry name" value="ABC_TM2"/>
    <property type="match status" value="1"/>
</dbReference>
<feature type="transmembrane region" description="Helical" evidence="5">
    <location>
        <begin position="170"/>
        <end position="189"/>
    </location>
</feature>
<dbReference type="AlphaFoldDB" id="A0A429GMH0"/>
<dbReference type="InterPro" id="IPR013525">
    <property type="entry name" value="ABC2_TM"/>
</dbReference>
<evidence type="ECO:0000256" key="5">
    <source>
        <dbReference type="SAM" id="Phobius"/>
    </source>
</evidence>
<reference evidence="7 9" key="1">
    <citation type="submission" date="2018-10" db="EMBL/GenBank/DDBJ databases">
        <title>Co-occurring genomic capacity for anaerobic methane metabolism and dissimilatory sulfite reduction discovered in the Korarchaeota.</title>
        <authorList>
            <person name="Mckay L.J."/>
            <person name="Dlakic M."/>
            <person name="Fields M.W."/>
            <person name="Delmont T.O."/>
            <person name="Eren A.M."/>
            <person name="Jay Z.J."/>
            <person name="Klingelsmith K.B."/>
            <person name="Rusch D.B."/>
            <person name="Inskeep W.P."/>
        </authorList>
    </citation>
    <scope>NUCLEOTIDE SEQUENCE [LARGE SCALE GENOMIC DNA]</scope>
    <source>
        <strain evidence="7 9">MDKW</strain>
    </source>
</reference>
<name>A0A429GMH0_9CREN</name>
<dbReference type="Proteomes" id="UP000277582">
    <property type="component" value="Unassembled WGS sequence"/>
</dbReference>
<dbReference type="Proteomes" id="UP000316217">
    <property type="component" value="Unassembled WGS sequence"/>
</dbReference>
<reference evidence="8 10" key="2">
    <citation type="journal article" date="2019" name="Nat. Microbiol.">
        <title>Wide diversity of methane and short-chain alkane metabolisms in uncultured archaea.</title>
        <authorList>
            <person name="Borrel G."/>
            <person name="Adam P.S."/>
            <person name="McKay L.J."/>
            <person name="Chen L.X."/>
            <person name="Sierra-Garcia I.N."/>
            <person name="Sieber C.M."/>
            <person name="Letourneur Q."/>
            <person name="Ghozlane A."/>
            <person name="Andersen G.L."/>
            <person name="Li W.J."/>
            <person name="Hallam S.J."/>
            <person name="Muyzer G."/>
            <person name="de Oliveira V.M."/>
            <person name="Inskeep W.P."/>
            <person name="Banfield J.F."/>
            <person name="Gribaldo S."/>
        </authorList>
    </citation>
    <scope>NUCLEOTIDE SEQUENCE [LARGE SCALE GENOMIC DNA]</scope>
    <source>
        <strain evidence="8">NM4</strain>
    </source>
</reference>
<dbReference type="InterPro" id="IPR047817">
    <property type="entry name" value="ABC2_TM_bact-type"/>
</dbReference>
<feature type="transmembrane region" description="Helical" evidence="5">
    <location>
        <begin position="230"/>
        <end position="248"/>
    </location>
</feature>
<evidence type="ECO:0000313" key="7">
    <source>
        <dbReference type="EMBL" id="RSN74961.1"/>
    </source>
</evidence>
<keyword evidence="2 5" id="KW-0812">Transmembrane</keyword>
<protein>
    <submittedName>
        <fullName evidence="7">Multidrug ABC transporter permease</fullName>
    </submittedName>
</protein>
<gene>
    <name evidence="7" type="ORF">D6D85_07185</name>
    <name evidence="8" type="ORF">EF810_00775</name>
</gene>
<feature type="transmembrane region" description="Helical" evidence="5">
    <location>
        <begin position="25"/>
        <end position="44"/>
    </location>
</feature>
<dbReference type="PANTHER" id="PTHR43229:SF2">
    <property type="entry name" value="NODULATION PROTEIN J"/>
    <property type="match status" value="1"/>
</dbReference>
<proteinExistence type="predicted"/>
<evidence type="ECO:0000256" key="3">
    <source>
        <dbReference type="ARBA" id="ARBA00022989"/>
    </source>
</evidence>
<dbReference type="InterPro" id="IPR000412">
    <property type="entry name" value="ABC_2_transport"/>
</dbReference>
<sequence>MESLRNMLVMIELEVRRLWHDRTEMYTRAIQPILWLAIYGPVMGRIRGIPTGNVPYTDFITPGVIIQSTTFVSIFYGFTIVWERDSGILKKLLVTPASRYSIVIGRSMSSGVRALFQLLIILPVALVIGVRFIPNPAYFMLAFIIVFLSSGGFAAISILIASFMKTRERFMGIGQAIVMPLFFASNALYPIQIMPPILREFSSINPLSYVVDAVRGLIITGEISNLPLDIVAITIFDVIMFIAASVSFRRIIE</sequence>
<comment type="subcellular location">
    <subcellularLocation>
        <location evidence="1">Membrane</location>
        <topology evidence="1">Multi-pass membrane protein</topology>
    </subcellularLocation>
</comment>
<feature type="transmembrane region" description="Helical" evidence="5">
    <location>
        <begin position="64"/>
        <end position="82"/>
    </location>
</feature>
<organism evidence="7 9">
    <name type="scientific">Candidatus Methanodesulfokora washburnensis</name>
    <dbReference type="NCBI Taxonomy" id="2478471"/>
    <lineage>
        <taxon>Archaea</taxon>
        <taxon>Thermoproteota</taxon>
        <taxon>Candidatus Korarchaeia</taxon>
        <taxon>Candidatus Korarchaeia incertae sedis</taxon>
        <taxon>Candidatus Methanodesulfokora</taxon>
    </lineage>
</organism>
<evidence type="ECO:0000313" key="9">
    <source>
        <dbReference type="Proteomes" id="UP000277582"/>
    </source>
</evidence>
<dbReference type="GO" id="GO:0140359">
    <property type="term" value="F:ABC-type transporter activity"/>
    <property type="evidence" value="ECO:0007669"/>
    <property type="project" value="InterPro"/>
</dbReference>
<dbReference type="OrthoDB" id="147058at2157"/>